<proteinExistence type="predicted"/>
<dbReference type="RefSeq" id="WP_257743610.1">
    <property type="nucleotide sequence ID" value="NZ_CP096115.1"/>
</dbReference>
<sequence length="240" mass="27985">MDEEPVEILVRMSESGEIDPWNIDIVEVTDRFLNELDRMHKLDLRVSGRTLFYASLLLRMKSEVLEESGKSPDDELCDDFSGDDLFGGDDYTFGDIAEPVDRLEKEIQRRIKRKSHRKRPVTLYELIKELKTAEKMQIRKQKRKKAESPVFFEADDVISVAHEEDFKDETDYVYSSFVKICGTSGETTLSLLCQDVKMDHRSVYLPLLFLMLEGKLMIFQDEFFGEIKISGWSPDKFEEN</sequence>
<organism evidence="1 2">
    <name type="scientific">Methanoplanus endosymbiosus</name>
    <dbReference type="NCBI Taxonomy" id="33865"/>
    <lineage>
        <taxon>Archaea</taxon>
        <taxon>Methanobacteriati</taxon>
        <taxon>Methanobacteriota</taxon>
        <taxon>Stenosarchaea group</taxon>
        <taxon>Methanomicrobia</taxon>
        <taxon>Methanomicrobiales</taxon>
        <taxon>Methanomicrobiaceae</taxon>
        <taxon>Methanoplanus</taxon>
    </lineage>
</organism>
<dbReference type="GeneID" id="74307026"/>
<gene>
    <name evidence="1" type="ORF">L6E24_04980</name>
</gene>
<reference evidence="1" key="1">
    <citation type="submission" date="2022-04" db="EMBL/GenBank/DDBJ databases">
        <title>Complete genome of Methanoplanus endosymbiosus DSM 3599.</title>
        <authorList>
            <person name="Chen S.-C."/>
            <person name="You Y.-T."/>
            <person name="Zhou Y.-Z."/>
            <person name="Lai M.-C."/>
        </authorList>
    </citation>
    <scope>NUCLEOTIDE SEQUENCE</scope>
    <source>
        <strain evidence="1">DSM 3599</strain>
    </source>
</reference>
<keyword evidence="2" id="KW-1185">Reference proteome</keyword>
<dbReference type="InterPro" id="IPR003768">
    <property type="entry name" value="ScpA"/>
</dbReference>
<accession>A0A9E7PNF9</accession>
<name>A0A9E7PNF9_9EURY</name>
<protein>
    <submittedName>
        <fullName evidence="1">Segregation/condensation protein A</fullName>
    </submittedName>
</protein>
<dbReference type="InterPro" id="IPR023093">
    <property type="entry name" value="ScpA-like_C"/>
</dbReference>
<dbReference type="Pfam" id="PF02616">
    <property type="entry name" value="SMC_ScpA"/>
    <property type="match status" value="1"/>
</dbReference>
<dbReference type="PANTHER" id="PTHR33969">
    <property type="entry name" value="SEGREGATION AND CONDENSATION PROTEIN A"/>
    <property type="match status" value="1"/>
</dbReference>
<dbReference type="Gene3D" id="1.10.10.580">
    <property type="entry name" value="Structural maintenance of chromosome 1. Chain E"/>
    <property type="match status" value="1"/>
</dbReference>
<dbReference type="Gene3D" id="6.10.250.2410">
    <property type="match status" value="1"/>
</dbReference>
<dbReference type="KEGG" id="mend:L6E24_04980"/>
<dbReference type="PANTHER" id="PTHR33969:SF2">
    <property type="entry name" value="SEGREGATION AND CONDENSATION PROTEIN A"/>
    <property type="match status" value="1"/>
</dbReference>
<evidence type="ECO:0000313" key="1">
    <source>
        <dbReference type="EMBL" id="UUX93473.1"/>
    </source>
</evidence>
<evidence type="ECO:0000313" key="2">
    <source>
        <dbReference type="Proteomes" id="UP001060368"/>
    </source>
</evidence>
<dbReference type="AlphaFoldDB" id="A0A9E7PNF9"/>
<dbReference type="EMBL" id="CP096115">
    <property type="protein sequence ID" value="UUX93473.1"/>
    <property type="molecule type" value="Genomic_DNA"/>
</dbReference>
<dbReference type="Proteomes" id="UP001060368">
    <property type="component" value="Chromosome"/>
</dbReference>